<dbReference type="AlphaFoldDB" id="D7DWY6"/>
<keyword evidence="10" id="KW-1185">Reference proteome</keyword>
<dbReference type="GO" id="GO:0020037">
    <property type="term" value="F:heme binding"/>
    <property type="evidence" value="ECO:0007669"/>
    <property type="project" value="InterPro"/>
</dbReference>
<dbReference type="PANTHER" id="PTHR37823:SF1">
    <property type="entry name" value="CYTOCHROME C-553-LIKE"/>
    <property type="match status" value="1"/>
</dbReference>
<evidence type="ECO:0000256" key="1">
    <source>
        <dbReference type="ARBA" id="ARBA00022448"/>
    </source>
</evidence>
<dbReference type="SUPFAM" id="SSF46626">
    <property type="entry name" value="Cytochrome c"/>
    <property type="match status" value="1"/>
</dbReference>
<dbReference type="Gene3D" id="1.10.760.10">
    <property type="entry name" value="Cytochrome c-like domain"/>
    <property type="match status" value="1"/>
</dbReference>
<dbReference type="eggNOG" id="COG2010">
    <property type="taxonomic scope" value="Bacteria"/>
</dbReference>
<dbReference type="PANTHER" id="PTHR37823">
    <property type="entry name" value="CYTOCHROME C-553-LIKE"/>
    <property type="match status" value="1"/>
</dbReference>
<dbReference type="OrthoDB" id="7933886at2"/>
<dbReference type="RefSeq" id="WP_013191176.1">
    <property type="nucleotide sequence ID" value="NC_014248.1"/>
</dbReference>
<dbReference type="Pfam" id="PF13442">
    <property type="entry name" value="Cytochrome_CBB3"/>
    <property type="match status" value="1"/>
</dbReference>
<evidence type="ECO:0000256" key="4">
    <source>
        <dbReference type="ARBA" id="ARBA00022982"/>
    </source>
</evidence>
<feature type="transmembrane region" description="Helical" evidence="7">
    <location>
        <begin position="12"/>
        <end position="36"/>
    </location>
</feature>
<keyword evidence="3 6" id="KW-0479">Metal-binding</keyword>
<keyword evidence="5 6" id="KW-0408">Iron</keyword>
<evidence type="ECO:0000256" key="6">
    <source>
        <dbReference type="PROSITE-ProRule" id="PRU00433"/>
    </source>
</evidence>
<dbReference type="PROSITE" id="PS51007">
    <property type="entry name" value="CYTC"/>
    <property type="match status" value="1"/>
</dbReference>
<dbReference type="EMBL" id="CP002059">
    <property type="protein sequence ID" value="ADI64159.1"/>
    <property type="molecule type" value="Genomic_DNA"/>
</dbReference>
<keyword evidence="4" id="KW-0249">Electron transport</keyword>
<reference evidence="9 10" key="1">
    <citation type="journal article" date="2010" name="PLoS ONE">
        <title>Genome erosion in a nitrogen-fixing vertically transmitted endosymbiotic multicellular cyanobacterium.</title>
        <authorList>
            <person name="Ran L."/>
            <person name="Larsson J."/>
            <person name="Vigil-Stenman T."/>
            <person name="Nylander J.A."/>
            <person name="Ininbergs K."/>
            <person name="Zheng W.W."/>
            <person name="Lapidus A."/>
            <person name="Lowry S."/>
            <person name="Haselkorn R."/>
            <person name="Bergman B."/>
        </authorList>
    </citation>
    <scope>NUCLEOTIDE SEQUENCE [LARGE SCALE GENOMIC DNA]</scope>
    <source>
        <strain evidence="9 10">0708</strain>
    </source>
</reference>
<organism evidence="9 10">
    <name type="scientific">Nostoc azollae (strain 0708)</name>
    <name type="common">Anabaena azollae (strain 0708)</name>
    <dbReference type="NCBI Taxonomy" id="551115"/>
    <lineage>
        <taxon>Bacteria</taxon>
        <taxon>Bacillati</taxon>
        <taxon>Cyanobacteriota</taxon>
        <taxon>Cyanophyceae</taxon>
        <taxon>Nostocales</taxon>
        <taxon>Nostocaceae</taxon>
        <taxon>Trichormus</taxon>
    </lineage>
</organism>
<sequence length="124" mass="13295">MNNQLTKPETLIQWIALSALAILIAIPLVILGVHIVQASDPYIKSVVSLEGTPVQGKAIFQINCAGCHGLQADGLVGPSLQAVSKHKSRYGLIHQVISGETPPMPKFQPSPQEMADLLSYLESL</sequence>
<evidence type="ECO:0000256" key="3">
    <source>
        <dbReference type="ARBA" id="ARBA00022723"/>
    </source>
</evidence>
<keyword evidence="1" id="KW-0813">Transport</keyword>
<gene>
    <name evidence="9" type="ordered locus">Aazo_2140</name>
</gene>
<name>D7DWY6_NOSA0</name>
<evidence type="ECO:0000256" key="7">
    <source>
        <dbReference type="SAM" id="Phobius"/>
    </source>
</evidence>
<dbReference type="InterPro" id="IPR051811">
    <property type="entry name" value="Cytochrome_c550/c551-like"/>
</dbReference>
<feature type="domain" description="Cytochrome c" evidence="8">
    <location>
        <begin position="51"/>
        <end position="124"/>
    </location>
</feature>
<dbReference type="HOGENOM" id="CLU_137907_1_0_3"/>
<keyword evidence="7" id="KW-0472">Membrane</keyword>
<evidence type="ECO:0000313" key="9">
    <source>
        <dbReference type="EMBL" id="ADI64159.1"/>
    </source>
</evidence>
<keyword evidence="7" id="KW-0812">Transmembrane</keyword>
<evidence type="ECO:0000256" key="2">
    <source>
        <dbReference type="ARBA" id="ARBA00022617"/>
    </source>
</evidence>
<protein>
    <submittedName>
        <fullName evidence="9">Cytochrome c class I</fullName>
    </submittedName>
</protein>
<dbReference type="STRING" id="551115.Aazo_2140"/>
<dbReference type="Proteomes" id="UP000001511">
    <property type="component" value="Chromosome"/>
</dbReference>
<keyword evidence="2 6" id="KW-0349">Heme</keyword>
<dbReference type="InterPro" id="IPR009056">
    <property type="entry name" value="Cyt_c-like_dom"/>
</dbReference>
<dbReference type="GO" id="GO:0046872">
    <property type="term" value="F:metal ion binding"/>
    <property type="evidence" value="ECO:0007669"/>
    <property type="project" value="UniProtKB-KW"/>
</dbReference>
<keyword evidence="7" id="KW-1133">Transmembrane helix</keyword>
<dbReference type="InterPro" id="IPR036909">
    <property type="entry name" value="Cyt_c-like_dom_sf"/>
</dbReference>
<dbReference type="GO" id="GO:0009055">
    <property type="term" value="F:electron transfer activity"/>
    <property type="evidence" value="ECO:0007669"/>
    <property type="project" value="InterPro"/>
</dbReference>
<accession>D7DWY6</accession>
<dbReference type="KEGG" id="naz:Aazo_2140"/>
<evidence type="ECO:0000259" key="8">
    <source>
        <dbReference type="PROSITE" id="PS51007"/>
    </source>
</evidence>
<evidence type="ECO:0000256" key="5">
    <source>
        <dbReference type="ARBA" id="ARBA00023004"/>
    </source>
</evidence>
<evidence type="ECO:0000313" key="10">
    <source>
        <dbReference type="Proteomes" id="UP000001511"/>
    </source>
</evidence>
<proteinExistence type="predicted"/>